<evidence type="ECO:0008006" key="4">
    <source>
        <dbReference type="Google" id="ProtNLM"/>
    </source>
</evidence>
<organism evidence="2 3">
    <name type="scientific">Hypericibacter terrae</name>
    <dbReference type="NCBI Taxonomy" id="2602015"/>
    <lineage>
        <taxon>Bacteria</taxon>
        <taxon>Pseudomonadati</taxon>
        <taxon>Pseudomonadota</taxon>
        <taxon>Alphaproteobacteria</taxon>
        <taxon>Rhodospirillales</taxon>
        <taxon>Dongiaceae</taxon>
        <taxon>Hypericibacter</taxon>
    </lineage>
</organism>
<accession>A0A5J6MQ00</accession>
<dbReference type="AlphaFoldDB" id="A0A5J6MQ00"/>
<reference evidence="2 3" key="1">
    <citation type="submission" date="2019-08" db="EMBL/GenBank/DDBJ databases">
        <title>Hyperibacter terrae gen. nov., sp. nov. and Hyperibacter viscosus sp. nov., two new members in the family Rhodospirillaceae isolated from the rhizosphere of Hypericum perforatum.</title>
        <authorList>
            <person name="Noviana Z."/>
        </authorList>
    </citation>
    <scope>NUCLEOTIDE SEQUENCE [LARGE SCALE GENOMIC DNA]</scope>
    <source>
        <strain evidence="2 3">R5913</strain>
    </source>
</reference>
<gene>
    <name evidence="2" type="ORF">FRZ44_34640</name>
</gene>
<protein>
    <recommendedName>
        <fullName evidence="4">DUF3175 domain-containing protein</fullName>
    </recommendedName>
</protein>
<sequence length="113" mass="12802">MATRKKMSPRKTSSKRASLKTGRRKTSPSASKIKRWSAGVMAKSDALDLTPTVFKWADPKRIARSLKRSAETSHRRRAGPYQSAMSMLNFYINRGGRNLSPARKKFSSGRRWS</sequence>
<dbReference type="KEGG" id="htq:FRZ44_34640"/>
<dbReference type="InterPro" id="IPR021513">
    <property type="entry name" value="Phage_RSL1_Orf186"/>
</dbReference>
<dbReference type="RefSeq" id="WP_225308311.1">
    <property type="nucleotide sequence ID" value="NZ_CP042906.1"/>
</dbReference>
<name>A0A5J6MQ00_9PROT</name>
<feature type="region of interest" description="Disordered" evidence="1">
    <location>
        <begin position="94"/>
        <end position="113"/>
    </location>
</feature>
<feature type="compositionally biased region" description="Basic residues" evidence="1">
    <location>
        <begin position="102"/>
        <end position="113"/>
    </location>
</feature>
<evidence type="ECO:0000313" key="3">
    <source>
        <dbReference type="Proteomes" id="UP000326202"/>
    </source>
</evidence>
<feature type="compositionally biased region" description="Basic residues" evidence="1">
    <location>
        <begin position="1"/>
        <end position="26"/>
    </location>
</feature>
<dbReference type="Proteomes" id="UP000326202">
    <property type="component" value="Chromosome"/>
</dbReference>
<dbReference type="EMBL" id="CP042906">
    <property type="protein sequence ID" value="QEX18160.1"/>
    <property type="molecule type" value="Genomic_DNA"/>
</dbReference>
<evidence type="ECO:0000313" key="2">
    <source>
        <dbReference type="EMBL" id="QEX18160.1"/>
    </source>
</evidence>
<dbReference type="Pfam" id="PF11373">
    <property type="entry name" value="DUF3175"/>
    <property type="match status" value="1"/>
</dbReference>
<keyword evidence="3" id="KW-1185">Reference proteome</keyword>
<proteinExistence type="predicted"/>
<evidence type="ECO:0000256" key="1">
    <source>
        <dbReference type="SAM" id="MobiDB-lite"/>
    </source>
</evidence>
<feature type="region of interest" description="Disordered" evidence="1">
    <location>
        <begin position="1"/>
        <end position="34"/>
    </location>
</feature>